<protein>
    <submittedName>
        <fullName evidence="2">Quercetin dioxygenase-like cupin family protein</fullName>
    </submittedName>
</protein>
<reference evidence="2 3" key="1">
    <citation type="submission" date="2020-08" db="EMBL/GenBank/DDBJ databases">
        <title>Genomic Encyclopedia of Type Strains, Phase III (KMG-III): the genomes of soil and plant-associated and newly described type strains.</title>
        <authorList>
            <person name="Whitman W."/>
        </authorList>
    </citation>
    <scope>NUCLEOTIDE SEQUENCE [LARGE SCALE GENOMIC DNA]</scope>
    <source>
        <strain evidence="2 3">CECT 8075</strain>
    </source>
</reference>
<dbReference type="InterPro" id="IPR014710">
    <property type="entry name" value="RmlC-like_jellyroll"/>
</dbReference>
<comment type="caution">
    <text evidence="2">The sequence shown here is derived from an EMBL/GenBank/DDBJ whole genome shotgun (WGS) entry which is preliminary data.</text>
</comment>
<accession>A0A7W5H6B2</accession>
<keyword evidence="3" id="KW-1185">Reference proteome</keyword>
<dbReference type="SUPFAM" id="SSF51182">
    <property type="entry name" value="RmlC-like cupins"/>
    <property type="match status" value="1"/>
</dbReference>
<name>A0A7W5H6B2_9BACT</name>
<dbReference type="RefSeq" id="WP_184305219.1">
    <property type="nucleotide sequence ID" value="NZ_JACHXU010000007.1"/>
</dbReference>
<organism evidence="2 3">
    <name type="scientific">Aporhodopirellula rubra</name>
    <dbReference type="NCBI Taxonomy" id="980271"/>
    <lineage>
        <taxon>Bacteria</taxon>
        <taxon>Pseudomonadati</taxon>
        <taxon>Planctomycetota</taxon>
        <taxon>Planctomycetia</taxon>
        <taxon>Pirellulales</taxon>
        <taxon>Pirellulaceae</taxon>
        <taxon>Aporhodopirellula</taxon>
    </lineage>
</organism>
<evidence type="ECO:0000313" key="2">
    <source>
        <dbReference type="EMBL" id="MBB3206800.1"/>
    </source>
</evidence>
<dbReference type="Pfam" id="PF07883">
    <property type="entry name" value="Cupin_2"/>
    <property type="match status" value="1"/>
</dbReference>
<dbReference type="EMBL" id="JACHXU010000007">
    <property type="protein sequence ID" value="MBB3206800.1"/>
    <property type="molecule type" value="Genomic_DNA"/>
</dbReference>
<feature type="domain" description="Cupin type-2" evidence="1">
    <location>
        <begin position="41"/>
        <end position="89"/>
    </location>
</feature>
<dbReference type="InterPro" id="IPR011051">
    <property type="entry name" value="RmlC_Cupin_sf"/>
</dbReference>
<keyword evidence="2" id="KW-0560">Oxidoreductase</keyword>
<dbReference type="Proteomes" id="UP000536179">
    <property type="component" value="Unassembled WGS sequence"/>
</dbReference>
<dbReference type="InterPro" id="IPR013096">
    <property type="entry name" value="Cupin_2"/>
</dbReference>
<dbReference type="AlphaFoldDB" id="A0A7W5H6B2"/>
<evidence type="ECO:0000259" key="1">
    <source>
        <dbReference type="Pfam" id="PF07883"/>
    </source>
</evidence>
<dbReference type="Gene3D" id="2.60.120.10">
    <property type="entry name" value="Jelly Rolls"/>
    <property type="match status" value="1"/>
</dbReference>
<proteinExistence type="predicted"/>
<sequence length="111" mass="12449">MDIPQIIPKTSSETGEMGQDYLATGKHVAMRRWQEDRCDYGPEHTRDYETVGYLVSGVSELDMEGERAKLMPGDSWLIPSGAVHRYRIIEPIVAIEATCPPGRFAGRDQPI</sequence>
<keyword evidence="2" id="KW-0223">Dioxygenase</keyword>
<gene>
    <name evidence="2" type="ORF">FHS27_002612</name>
</gene>
<dbReference type="GO" id="GO:0051213">
    <property type="term" value="F:dioxygenase activity"/>
    <property type="evidence" value="ECO:0007669"/>
    <property type="project" value="UniProtKB-KW"/>
</dbReference>
<evidence type="ECO:0000313" key="3">
    <source>
        <dbReference type="Proteomes" id="UP000536179"/>
    </source>
</evidence>